<dbReference type="EMBL" id="WHJG01000026">
    <property type="protein sequence ID" value="NHZ81953.1"/>
    <property type="molecule type" value="Genomic_DNA"/>
</dbReference>
<evidence type="ECO:0000256" key="1">
    <source>
        <dbReference type="SAM" id="MobiDB-lite"/>
    </source>
</evidence>
<feature type="region of interest" description="Disordered" evidence="1">
    <location>
        <begin position="1"/>
        <end position="32"/>
    </location>
</feature>
<feature type="compositionally biased region" description="Basic and acidic residues" evidence="1">
    <location>
        <begin position="1"/>
        <end position="12"/>
    </location>
</feature>
<evidence type="ECO:0000313" key="3">
    <source>
        <dbReference type="EMBL" id="NHZ81953.1"/>
    </source>
</evidence>
<dbReference type="Proteomes" id="UP000621455">
    <property type="component" value="Unassembled WGS sequence"/>
</dbReference>
<dbReference type="InterPro" id="IPR028917">
    <property type="entry name" value="Tox-GHH2_domain"/>
</dbReference>
<gene>
    <name evidence="3" type="ORF">F2P44_22135</name>
</gene>
<accession>A0ABX0NHK2</accession>
<dbReference type="RefSeq" id="WP_167089517.1">
    <property type="nucleotide sequence ID" value="NZ_WHJG01000026.1"/>
</dbReference>
<organism evidence="3 4">
    <name type="scientific">Massilia frigida</name>
    <dbReference type="NCBI Taxonomy" id="2609281"/>
    <lineage>
        <taxon>Bacteria</taxon>
        <taxon>Pseudomonadati</taxon>
        <taxon>Pseudomonadota</taxon>
        <taxon>Betaproteobacteria</taxon>
        <taxon>Burkholderiales</taxon>
        <taxon>Oxalobacteraceae</taxon>
        <taxon>Telluria group</taxon>
        <taxon>Massilia</taxon>
    </lineage>
</organism>
<evidence type="ECO:0000259" key="2">
    <source>
        <dbReference type="Pfam" id="PF15635"/>
    </source>
</evidence>
<feature type="domain" description="Tox-GHH2" evidence="2">
    <location>
        <begin position="324"/>
        <end position="408"/>
    </location>
</feature>
<feature type="region of interest" description="Disordered" evidence="1">
    <location>
        <begin position="437"/>
        <end position="471"/>
    </location>
</feature>
<proteinExistence type="predicted"/>
<evidence type="ECO:0000313" key="4">
    <source>
        <dbReference type="Proteomes" id="UP000621455"/>
    </source>
</evidence>
<feature type="region of interest" description="Disordered" evidence="1">
    <location>
        <begin position="77"/>
        <end position="100"/>
    </location>
</feature>
<sequence>MADSPAERLKAAREKRRRATSAETRQDNRRTRVVRPARYSPANTADFHYFDSRTMHPSCRKDKARIKDACNDKANAEEDSKKAAEGAKLNPTNVNGTTRSLSRELKKAATALDGAGKTRSGYVRNDKNKWMENHCGGLWNKPGGQYGPKGEKVNNTEGFKQQIKDKVGELSKLADDAKGAAMGKLENFAKNYFKDHADDILESAAEKAAKRAAFVKGSPVVAKAFSRLSMWETLGHVIGNAAGAIMTNDIETKFQAVSKAAFDAVEKAAEYQRILAPGGLEDVMASTMAGIAFANPCIKARKCLLVPYDQSGETDKGKGCCPGQTGHHVLPKAMFNKYTQETVDGKPKMVEGGLRDCWKDYNQKKALTICLEGTTNRAANGSHGMAHAGTAALMQRHRTSTDMPYTTARDEISTMLAQAYGCDPNCLKAQLDESMKDEHSCGPLKGAQVSPHSGESRGGPDVIDLPNLPSL</sequence>
<name>A0ABX0NHK2_9BURK</name>
<keyword evidence="4" id="KW-1185">Reference proteome</keyword>
<reference evidence="3 4" key="1">
    <citation type="submission" date="2019-10" db="EMBL/GenBank/DDBJ databases">
        <title>Taxonomy of Antarctic Massilia spp.: description of Massilia rubra sp. nov., Massilia aquatica sp. nov., Massilia mucilaginosa sp. nov., Massilia frigida sp. nov. isolated from streams, lakes and regoliths.</title>
        <authorList>
            <person name="Holochova P."/>
            <person name="Sedlacek I."/>
            <person name="Kralova S."/>
            <person name="Maslanova I."/>
            <person name="Busse H.-J."/>
            <person name="Stankova E."/>
            <person name="Vrbovska V."/>
            <person name="Kovarovic V."/>
            <person name="Bartak M."/>
            <person name="Svec P."/>
            <person name="Pantucek R."/>
        </authorList>
    </citation>
    <scope>NUCLEOTIDE SEQUENCE [LARGE SCALE GENOMIC DNA]</scope>
    <source>
        <strain evidence="3 4">CCM 8695</strain>
    </source>
</reference>
<protein>
    <recommendedName>
        <fullName evidence="2">Tox-GHH2 domain-containing protein</fullName>
    </recommendedName>
</protein>
<feature type="compositionally biased region" description="Polar residues" evidence="1">
    <location>
        <begin position="90"/>
        <end position="100"/>
    </location>
</feature>
<dbReference type="Pfam" id="PF15635">
    <property type="entry name" value="Tox-GHH2"/>
    <property type="match status" value="1"/>
</dbReference>
<comment type="caution">
    <text evidence="3">The sequence shown here is derived from an EMBL/GenBank/DDBJ whole genome shotgun (WGS) entry which is preliminary data.</text>
</comment>